<comment type="domain">
    <text evidence="4">Histidine-containing phosphotransfer domain (HPt) contains an active histidine that mediates the phosphotransfer.</text>
</comment>
<dbReference type="RefSeq" id="XP_021836144.1">
    <property type="nucleotide sequence ID" value="XM_021980452.1"/>
</dbReference>
<dbReference type="OrthoDB" id="1673781at2759"/>
<comment type="subcellular location">
    <subcellularLocation>
        <location evidence="4">Cytoplasm</location>
        <location evidence="4">Cytosol</location>
    </subcellularLocation>
    <subcellularLocation>
        <location evidence="4">Nucleus</location>
    </subcellularLocation>
</comment>
<dbReference type="GO" id="GO:0005737">
    <property type="term" value="C:cytoplasm"/>
    <property type="evidence" value="ECO:0000318"/>
    <property type="project" value="GO_Central"/>
</dbReference>
<dbReference type="GO" id="GO:0005829">
    <property type="term" value="C:cytosol"/>
    <property type="evidence" value="ECO:0007669"/>
    <property type="project" value="UniProtKB-SubCell"/>
</dbReference>
<dbReference type="GO" id="GO:0009927">
    <property type="term" value="F:histidine phosphotransfer kinase activity"/>
    <property type="evidence" value="ECO:0000318"/>
    <property type="project" value="GO_Central"/>
</dbReference>
<comment type="caution">
    <text evidence="3">Lacks conserved residue(s) required for the propagation of feature annotation.</text>
</comment>
<dbReference type="PANTHER" id="PTHR28242">
    <property type="entry name" value="PHOSPHORELAY INTERMEDIATE PROTEIN YPD1"/>
    <property type="match status" value="1"/>
</dbReference>
<evidence type="ECO:0000256" key="2">
    <source>
        <dbReference type="ARBA" id="ARBA00023012"/>
    </source>
</evidence>
<protein>
    <recommendedName>
        <fullName evidence="4">Histidine-containing phosphotransfer protein</fullName>
    </recommendedName>
</protein>
<proteinExistence type="predicted"/>
<dbReference type="GO" id="GO:0043424">
    <property type="term" value="F:protein histidine kinase binding"/>
    <property type="evidence" value="ECO:0000318"/>
    <property type="project" value="GO_Central"/>
</dbReference>
<dbReference type="FunFam" id="1.20.120.160:FF:000005">
    <property type="entry name" value="Histidine-containing phosphotransfer protein 4"/>
    <property type="match status" value="1"/>
</dbReference>
<dbReference type="InterPro" id="IPR008207">
    <property type="entry name" value="Sig_transdc_His_kin_Hpt_dom"/>
</dbReference>
<sequence>MERNQLHRQVAQMRQSFFDQGFLDEQFIQLEELQDDTNPNFVEEVATLFYRDSGRLLANLEQAMERSSLDFVRLDNIMQQFKGSCSSIGAKRVRNECNQFKEYCRAGNSDGCMRTFQQLKREYATLKRKLESYFQLVRQVGPREMATRPR</sequence>
<evidence type="ECO:0000313" key="7">
    <source>
        <dbReference type="RefSeq" id="XP_021836144.1"/>
    </source>
</evidence>
<evidence type="ECO:0000313" key="8">
    <source>
        <dbReference type="RefSeq" id="XP_056699086.1"/>
    </source>
</evidence>
<evidence type="ECO:0000256" key="1">
    <source>
        <dbReference type="ARBA" id="ARBA00022864"/>
    </source>
</evidence>
<name>A0A9R0HSK2_SPIOL</name>
<reference evidence="6" key="1">
    <citation type="journal article" date="2021" name="Nat. Commun.">
        <title>Genomic analyses provide insights into spinach domestication and the genetic basis of agronomic traits.</title>
        <authorList>
            <person name="Cai X."/>
            <person name="Sun X."/>
            <person name="Xu C."/>
            <person name="Sun H."/>
            <person name="Wang X."/>
            <person name="Ge C."/>
            <person name="Zhang Z."/>
            <person name="Wang Q."/>
            <person name="Fei Z."/>
            <person name="Jiao C."/>
            <person name="Wang Q."/>
        </authorList>
    </citation>
    <scope>NUCLEOTIDE SEQUENCE [LARGE SCALE GENOMIC DNA]</scope>
    <source>
        <strain evidence="6">cv. Varoflay</strain>
    </source>
</reference>
<dbReference type="AlphaFoldDB" id="A0A9R0HSK2"/>
<dbReference type="SUPFAM" id="SSF47226">
    <property type="entry name" value="Histidine-containing phosphotransfer domain, HPT domain"/>
    <property type="match status" value="1"/>
</dbReference>
<accession>A0A9R0HSK2</accession>
<evidence type="ECO:0000259" key="5">
    <source>
        <dbReference type="PROSITE" id="PS50894"/>
    </source>
</evidence>
<dbReference type="Pfam" id="PF01627">
    <property type="entry name" value="Hpt"/>
    <property type="match status" value="1"/>
</dbReference>
<dbReference type="GO" id="GO:0000160">
    <property type="term" value="P:phosphorelay signal transduction system"/>
    <property type="evidence" value="ECO:0000318"/>
    <property type="project" value="GO_Central"/>
</dbReference>
<gene>
    <name evidence="7 8" type="primary">LOC110775858</name>
</gene>
<dbReference type="PROSITE" id="PS50894">
    <property type="entry name" value="HPT"/>
    <property type="match status" value="1"/>
</dbReference>
<dbReference type="GO" id="GO:0009736">
    <property type="term" value="P:cytokinin-activated signaling pathway"/>
    <property type="evidence" value="ECO:0000318"/>
    <property type="project" value="GO_Central"/>
</dbReference>
<dbReference type="Gene3D" id="1.20.120.160">
    <property type="entry name" value="HPT domain"/>
    <property type="match status" value="1"/>
</dbReference>
<dbReference type="Proteomes" id="UP000813463">
    <property type="component" value="Chromosome 4"/>
</dbReference>
<feature type="domain" description="HPt" evidence="5">
    <location>
        <begin position="38"/>
        <end position="133"/>
    </location>
</feature>
<dbReference type="InterPro" id="IPR045871">
    <property type="entry name" value="AHP1-5/YPD1"/>
</dbReference>
<evidence type="ECO:0000256" key="3">
    <source>
        <dbReference type="PROSITE-ProRule" id="PRU00110"/>
    </source>
</evidence>
<reference evidence="7" key="2">
    <citation type="submission" date="2025-04" db="UniProtKB">
        <authorList>
            <consortium name="RefSeq"/>
        </authorList>
    </citation>
    <scope>IDENTIFICATION</scope>
    <source>
        <tissue evidence="8">Leaf</tissue>
    </source>
</reference>
<keyword evidence="1 4" id="KW-0932">Cytokinin signaling pathway</keyword>
<dbReference type="InterPro" id="IPR036641">
    <property type="entry name" value="HPT_dom_sf"/>
</dbReference>
<dbReference type="KEGG" id="soe:110775858"/>
<keyword evidence="2 4" id="KW-0902">Two-component regulatory system</keyword>
<keyword evidence="6" id="KW-1185">Reference proteome</keyword>
<comment type="function">
    <text evidence="4">Functions as a two-component phosphorelay mediators between cytokinin sensor histidine kinases and response regulators (B-type ARRs). Plays an important role in propagating cytokinin signal transduction.</text>
</comment>
<dbReference type="RefSeq" id="XP_056699086.1">
    <property type="nucleotide sequence ID" value="XM_056843108.1"/>
</dbReference>
<dbReference type="PANTHER" id="PTHR28242:SF43">
    <property type="entry name" value="HISTIDINE-CONTAINING PHOSPHOTRANSFER PROTEIN 4"/>
    <property type="match status" value="1"/>
</dbReference>
<organism evidence="6 7">
    <name type="scientific">Spinacia oleracea</name>
    <name type="common">Spinach</name>
    <dbReference type="NCBI Taxonomy" id="3562"/>
    <lineage>
        <taxon>Eukaryota</taxon>
        <taxon>Viridiplantae</taxon>
        <taxon>Streptophyta</taxon>
        <taxon>Embryophyta</taxon>
        <taxon>Tracheophyta</taxon>
        <taxon>Spermatophyta</taxon>
        <taxon>Magnoliopsida</taxon>
        <taxon>eudicotyledons</taxon>
        <taxon>Gunneridae</taxon>
        <taxon>Pentapetalae</taxon>
        <taxon>Caryophyllales</taxon>
        <taxon>Chenopodiaceae</taxon>
        <taxon>Chenopodioideae</taxon>
        <taxon>Anserineae</taxon>
        <taxon>Spinacia</taxon>
    </lineage>
</organism>
<evidence type="ECO:0000313" key="6">
    <source>
        <dbReference type="Proteomes" id="UP000813463"/>
    </source>
</evidence>
<dbReference type="GeneID" id="110775858"/>
<dbReference type="GO" id="GO:0005634">
    <property type="term" value="C:nucleus"/>
    <property type="evidence" value="ECO:0000318"/>
    <property type="project" value="GO_Central"/>
</dbReference>
<evidence type="ECO:0000256" key="4">
    <source>
        <dbReference type="RuleBase" id="RU369004"/>
    </source>
</evidence>